<feature type="domain" description="Glucosamine/galactosamine-6-phosphate isomerase" evidence="3">
    <location>
        <begin position="1998"/>
        <end position="2223"/>
    </location>
</feature>
<feature type="compositionally biased region" description="Low complexity" evidence="2">
    <location>
        <begin position="62"/>
        <end position="71"/>
    </location>
</feature>
<dbReference type="OrthoDB" id="2499649at2759"/>
<feature type="compositionally biased region" description="Polar residues" evidence="2">
    <location>
        <begin position="622"/>
        <end position="632"/>
    </location>
</feature>
<feature type="region of interest" description="Disordered" evidence="2">
    <location>
        <begin position="817"/>
        <end position="886"/>
    </location>
</feature>
<feature type="compositionally biased region" description="Low complexity" evidence="2">
    <location>
        <begin position="819"/>
        <end position="837"/>
    </location>
</feature>
<feature type="compositionally biased region" description="Low complexity" evidence="2">
    <location>
        <begin position="330"/>
        <end position="351"/>
    </location>
</feature>
<dbReference type="EMBL" id="AVOT02012535">
    <property type="protein sequence ID" value="MBW0494354.1"/>
    <property type="molecule type" value="Genomic_DNA"/>
</dbReference>
<feature type="region of interest" description="Disordered" evidence="2">
    <location>
        <begin position="1808"/>
        <end position="1828"/>
    </location>
</feature>
<feature type="region of interest" description="Disordered" evidence="2">
    <location>
        <begin position="768"/>
        <end position="803"/>
    </location>
</feature>
<reference evidence="4" key="1">
    <citation type="submission" date="2021-03" db="EMBL/GenBank/DDBJ databases">
        <title>Draft genome sequence of rust myrtle Austropuccinia psidii MF-1, a brazilian biotype.</title>
        <authorList>
            <person name="Quecine M.C."/>
            <person name="Pachon D.M.R."/>
            <person name="Bonatelli M.L."/>
            <person name="Correr F.H."/>
            <person name="Franceschini L.M."/>
            <person name="Leite T.F."/>
            <person name="Margarido G.R.A."/>
            <person name="Almeida C.A."/>
            <person name="Ferrarezi J.A."/>
            <person name="Labate C.A."/>
        </authorList>
    </citation>
    <scope>NUCLEOTIDE SEQUENCE</scope>
    <source>
        <strain evidence="4">MF-1</strain>
    </source>
</reference>
<evidence type="ECO:0000256" key="1">
    <source>
        <dbReference type="ARBA" id="ARBA00010662"/>
    </source>
</evidence>
<dbReference type="Gene3D" id="3.40.50.1360">
    <property type="match status" value="1"/>
</dbReference>
<evidence type="ECO:0000256" key="2">
    <source>
        <dbReference type="SAM" id="MobiDB-lite"/>
    </source>
</evidence>
<dbReference type="SUPFAM" id="SSF100950">
    <property type="entry name" value="NagB/RpiA/CoA transferase-like"/>
    <property type="match status" value="1"/>
</dbReference>
<feature type="region of interest" description="Disordered" evidence="2">
    <location>
        <begin position="622"/>
        <end position="643"/>
    </location>
</feature>
<feature type="region of interest" description="Disordered" evidence="2">
    <location>
        <begin position="669"/>
        <end position="721"/>
    </location>
</feature>
<protein>
    <recommendedName>
        <fullName evidence="3">Glucosamine/galactosamine-6-phosphate isomerase domain-containing protein</fullName>
    </recommendedName>
</protein>
<feature type="region of interest" description="Disordered" evidence="2">
    <location>
        <begin position="323"/>
        <end position="354"/>
    </location>
</feature>
<feature type="region of interest" description="Disordered" evidence="2">
    <location>
        <begin position="574"/>
        <end position="595"/>
    </location>
</feature>
<feature type="compositionally biased region" description="Polar residues" evidence="2">
    <location>
        <begin position="34"/>
        <end position="61"/>
    </location>
</feature>
<feature type="compositionally biased region" description="Basic and acidic residues" evidence="2">
    <location>
        <begin position="669"/>
        <end position="688"/>
    </location>
</feature>
<feature type="compositionally biased region" description="Polar residues" evidence="2">
    <location>
        <begin position="424"/>
        <end position="442"/>
    </location>
</feature>
<dbReference type="InterPro" id="IPR006148">
    <property type="entry name" value="Glc/Gal-6P_isomerase"/>
</dbReference>
<feature type="region of interest" description="Disordered" evidence="2">
    <location>
        <begin position="246"/>
        <end position="280"/>
    </location>
</feature>
<comment type="similarity">
    <text evidence="1">Belongs to the glucosamine/galactosamine-6-phosphate isomerase family. 6-phosphogluconolactonase subfamily.</text>
</comment>
<feature type="region of interest" description="Disordered" evidence="2">
    <location>
        <begin position="1329"/>
        <end position="1354"/>
    </location>
</feature>
<dbReference type="PANTHER" id="PTHR11054:SF0">
    <property type="entry name" value="6-PHOSPHOGLUCONOLACTONASE"/>
    <property type="match status" value="1"/>
</dbReference>
<feature type="compositionally biased region" description="Polar residues" evidence="2">
    <location>
        <begin position="12"/>
        <end position="23"/>
    </location>
</feature>
<keyword evidence="5" id="KW-1185">Reference proteome</keyword>
<feature type="compositionally biased region" description="Polar residues" evidence="2">
    <location>
        <begin position="88"/>
        <end position="98"/>
    </location>
</feature>
<feature type="compositionally biased region" description="Basic and acidic residues" evidence="2">
    <location>
        <begin position="1329"/>
        <end position="1341"/>
    </location>
</feature>
<comment type="caution">
    <text evidence="4">The sequence shown here is derived from an EMBL/GenBank/DDBJ whole genome shotgun (WGS) entry which is preliminary data.</text>
</comment>
<dbReference type="Proteomes" id="UP000765509">
    <property type="component" value="Unassembled WGS sequence"/>
</dbReference>
<dbReference type="Pfam" id="PF01182">
    <property type="entry name" value="Glucosamine_iso"/>
    <property type="match status" value="1"/>
</dbReference>
<sequence length="2263" mass="251852">MEDHHQIEISRQVINSPQAQAQAQIDVPIDESPVSINNRTSRPFSMISYSTPNHQLNTPSASLNQNHPSNQNHHHHHHHHQSLNSSQRNPNLNLTNPSKRTTRWTVIVLPPDILPHSPPPLHVSGFAHGYGPPGRYSDGLLLPLQPTLPLQLAAISREFSLPSIGGLSLHLSLTSNKNQFPQAGPRLTDDSWSVLFGWAFDENISSIHSGLLPELGLPIAARLEFDIDLRKARWFESWAVVNQSDQRKSLNIQSQSTENPFGPISKSRTHPKQSLSSSSFSPGGVRALMITTGRKTSIKSLGLSSDDDLADIERPAPITEEEHLHHHPISSQLSDHQSSSKSHPSNHSQSHTTLSNDITLTPKYNQHQLFDPSPQNFNNNNQTFSLLNSQESSSPHDINLQHQVTVDTKQLESLNHQDQETKHQNQTSASNTFQNASSSIKLTDSKQDSITKTVDENKIVSKQLQVKSPPLSSEINSVKQVQPELEKHLVTKRQAQLDLEFNEINHIQARLADELTQQQQLVIEKRLVTQQPKTTPVIELAKQHTSEIYRPINDDQQAQPNLIDNQSNQIQSTTKLLNQSQSESDNQTHKEPTIKPILETETIILISNINQKDQNLQIPLEAQSPNSHSTDLSPSSVPPSPQSIAHFINQESFLPTHSGELDRLNVFKKDDGHTDHRGRQMDHKKDRFLSNPSSKSESINKTLIDPPIKARDSSFSPNLGRSVNRFSGEEELIKRRLQTQKGSQDSQKLMDEINRLVDEKAMAKEASIMSNTKRVLNSDGPLSPRLMPFKETPKVPPPPPTRSKVIQLAKAFNFEDSHSNLSQSSSQSDSRTDLSSQSHHDPSINLNNFQSPTLSQKCLQSNEESNPDLGASLPSSNSGSVTSHDSPMTCFVDEVTTSQTNYHPSKYLSSHNDSQTQAQHSELIPLTEGLQKSHPQYVTTLPKSFSSFENLEVKDYPRRYPYNLQIYPTLYPHIDSLYPTPALGGPIVPPTYLASSLISRQPVTSMQKSVRDPRDISCFEYPFNLYIYPAVYPHLDNFLYCAPVPEPILIPNLTLHSSPKPVTKHLPVEKKLDDKVVPSSFGYPFNLMIYPTLYPYLDELLYSAPVLNDLIHPNLNSLSSSRPFHLEKLPIKVNQLVTPDCLPIQSNKPFWDLVNEDLGYPNRLFELYPDLQESEFAYGVTEKANSYRSKHIPVPLQLSLPEANLPYPDEDHHLGNISECIKKQLLKSPISVMAPTLSEAFHSPNLSKSHPVPRVFSPSLPYTQQSTTHNNFIDCGMVPASGISIPASFLGSSFYEEHIISSSTSQAPIPESSDESLETLSYGLKHRDKEPDIVLENEGRSETSSSAFSKGEPLSPKHINLDQLMQDPWPATPLSPDRLPSADLMSRLVLSPVYQSSTPSSGQIPTQFLGYNNFDQAFEHSSNPLVESGQDINMKSIAEASLLSPMITDLQSWSDLDRSQAFDAMSHDGLQLTLNSDESLENGMTPTIARNLRIDSELRQPDQITFIDSTALLNDQINQHNHEIFEKQDLVLETDHEKVTDVIREMSIDSSTQQDHNELPLRKDLMLDLLQINQLRTLAEMDQLDALLEPRSPDRLPSPSLTERLLLTPTNSSTTTKQFPNYNIFSEVKGENLDYPVMVEVDYCFSQLSLSEVNDLLSPSREEETLNSITRYNNNATATGSQNRLKSLQEIAAFDMSLSVQPFIKTETPHQLIEETSIRSMDPELSHHHRSGSPLALSTSDSMEDSVKKEDHSLSSLSFSIVDQIEGESTMIDSEGSTSHFFLNERSSIDSTKESVIADFSTSSHIHAISTDKAAPKPSRQPTEAPNVFSHPQRLSLLRGSPGLVPALDSSDSTFIKINESAPEEDLEPPVIFADDEKTPSESSSSGQQIHLFSSNHVVDFGEQPLPTANTSGSVAQDAPSEIITPSLSPASSCKITVSSFAEVGPTGQSTISDLSQPMPSIAMQPPTPSPIDLNETILEEPAPPPPPILLPFPDLLEIGEALAQFVFEAQEAALRRHGRFQVALGGSLLPMIISEALASDERIQWQKWSLFLVEETIAPIGSKELLYSNFAEALLQYVPIPREQVHPMVELSEEDIAEAKAMPDGLEILADSLADEYENKLLELFPEANHETGQAPQFDLVLVSLGESGQVGSLYPLNSILGESNWFVAWMSDAPQPTPYRLTLTLPVLNAAHQFAFVAIGERLSEIVEDSLIRSIQSDVPMEEDKINPSSLIKTDPRPIVWFTDLEASSKTDYPKSTFWDE</sequence>
<proteinExistence type="inferred from homology"/>
<feature type="compositionally biased region" description="Polar residues" evidence="2">
    <location>
        <begin position="574"/>
        <end position="585"/>
    </location>
</feature>
<accession>A0A9Q3CZZ8</accession>
<dbReference type="CDD" id="cd01400">
    <property type="entry name" value="6PGL"/>
    <property type="match status" value="1"/>
</dbReference>
<evidence type="ECO:0000259" key="3">
    <source>
        <dbReference type="Pfam" id="PF01182"/>
    </source>
</evidence>
<gene>
    <name evidence="4" type="ORF">O181_034069</name>
</gene>
<feature type="region of interest" description="Disordered" evidence="2">
    <location>
        <begin position="416"/>
        <end position="448"/>
    </location>
</feature>
<name>A0A9Q3CZZ8_9BASI</name>
<dbReference type="InterPro" id="IPR039104">
    <property type="entry name" value="6PGL"/>
</dbReference>
<dbReference type="InterPro" id="IPR005900">
    <property type="entry name" value="6-phosphogluconolactonase_DevB"/>
</dbReference>
<organism evidence="4 5">
    <name type="scientific">Austropuccinia psidii MF-1</name>
    <dbReference type="NCBI Taxonomy" id="1389203"/>
    <lineage>
        <taxon>Eukaryota</taxon>
        <taxon>Fungi</taxon>
        <taxon>Dikarya</taxon>
        <taxon>Basidiomycota</taxon>
        <taxon>Pucciniomycotina</taxon>
        <taxon>Pucciniomycetes</taxon>
        <taxon>Pucciniales</taxon>
        <taxon>Sphaerophragmiaceae</taxon>
        <taxon>Austropuccinia</taxon>
    </lineage>
</organism>
<dbReference type="GO" id="GO:0006098">
    <property type="term" value="P:pentose-phosphate shunt"/>
    <property type="evidence" value="ECO:0007669"/>
    <property type="project" value="InterPro"/>
</dbReference>
<dbReference type="GO" id="GO:0005975">
    <property type="term" value="P:carbohydrate metabolic process"/>
    <property type="evidence" value="ECO:0007669"/>
    <property type="project" value="InterPro"/>
</dbReference>
<feature type="compositionally biased region" description="Polar residues" evidence="2">
    <location>
        <begin position="246"/>
        <end position="259"/>
    </location>
</feature>
<feature type="compositionally biased region" description="Basic residues" evidence="2">
    <location>
        <begin position="72"/>
        <end position="81"/>
    </location>
</feature>
<feature type="compositionally biased region" description="Polar residues" evidence="2">
    <location>
        <begin position="844"/>
        <end position="864"/>
    </location>
</feature>
<feature type="compositionally biased region" description="Polar residues" evidence="2">
    <location>
        <begin position="873"/>
        <end position="886"/>
    </location>
</feature>
<evidence type="ECO:0000313" key="4">
    <source>
        <dbReference type="EMBL" id="MBW0494354.1"/>
    </source>
</evidence>
<dbReference type="InterPro" id="IPR037171">
    <property type="entry name" value="NagB/RpiA_transferase-like"/>
</dbReference>
<feature type="region of interest" description="Disordered" evidence="2">
    <location>
        <begin position="366"/>
        <end position="395"/>
    </location>
</feature>
<feature type="region of interest" description="Disordered" evidence="2">
    <location>
        <begin position="1722"/>
        <end position="1746"/>
    </location>
</feature>
<evidence type="ECO:0000313" key="5">
    <source>
        <dbReference type="Proteomes" id="UP000765509"/>
    </source>
</evidence>
<feature type="compositionally biased region" description="Polar residues" evidence="2">
    <location>
        <begin position="690"/>
        <end position="701"/>
    </location>
</feature>
<feature type="region of interest" description="Disordered" evidence="2">
    <location>
        <begin position="1"/>
        <end position="98"/>
    </location>
</feature>
<dbReference type="PANTHER" id="PTHR11054">
    <property type="entry name" value="6-PHOSPHOGLUCONOLACTONASE"/>
    <property type="match status" value="1"/>
</dbReference>
<dbReference type="GO" id="GO:0017057">
    <property type="term" value="F:6-phosphogluconolactonase activity"/>
    <property type="evidence" value="ECO:0007669"/>
    <property type="project" value="InterPro"/>
</dbReference>